<evidence type="ECO:0000313" key="2">
    <source>
        <dbReference type="Proteomes" id="UP000314294"/>
    </source>
</evidence>
<name>A0A4Z2G687_9TELE</name>
<dbReference type="Proteomes" id="UP000314294">
    <property type="component" value="Unassembled WGS sequence"/>
</dbReference>
<keyword evidence="2" id="KW-1185">Reference proteome</keyword>
<comment type="caution">
    <text evidence="1">The sequence shown here is derived from an EMBL/GenBank/DDBJ whole genome shotgun (WGS) entry which is preliminary data.</text>
</comment>
<proteinExistence type="predicted"/>
<accession>A0A4Z2G687</accession>
<sequence length="29" mass="3311">MNHSAIVQPRPRLLPPDPFLKPLAETRLC</sequence>
<organism evidence="1 2">
    <name type="scientific">Liparis tanakae</name>
    <name type="common">Tanaka's snailfish</name>
    <dbReference type="NCBI Taxonomy" id="230148"/>
    <lineage>
        <taxon>Eukaryota</taxon>
        <taxon>Metazoa</taxon>
        <taxon>Chordata</taxon>
        <taxon>Craniata</taxon>
        <taxon>Vertebrata</taxon>
        <taxon>Euteleostomi</taxon>
        <taxon>Actinopterygii</taxon>
        <taxon>Neopterygii</taxon>
        <taxon>Teleostei</taxon>
        <taxon>Neoteleostei</taxon>
        <taxon>Acanthomorphata</taxon>
        <taxon>Eupercaria</taxon>
        <taxon>Perciformes</taxon>
        <taxon>Cottioidei</taxon>
        <taxon>Cottales</taxon>
        <taxon>Liparidae</taxon>
        <taxon>Liparis</taxon>
    </lineage>
</organism>
<evidence type="ECO:0000313" key="1">
    <source>
        <dbReference type="EMBL" id="TNN48660.1"/>
    </source>
</evidence>
<dbReference type="AlphaFoldDB" id="A0A4Z2G687"/>
<dbReference type="EMBL" id="SRLO01000687">
    <property type="protein sequence ID" value="TNN48660.1"/>
    <property type="molecule type" value="Genomic_DNA"/>
</dbReference>
<reference evidence="1 2" key="1">
    <citation type="submission" date="2019-03" db="EMBL/GenBank/DDBJ databases">
        <title>First draft genome of Liparis tanakae, snailfish: a comprehensive survey of snailfish specific genes.</title>
        <authorList>
            <person name="Kim W."/>
            <person name="Song I."/>
            <person name="Jeong J.-H."/>
            <person name="Kim D."/>
            <person name="Kim S."/>
            <person name="Ryu S."/>
            <person name="Song J.Y."/>
            <person name="Lee S.K."/>
        </authorList>
    </citation>
    <scope>NUCLEOTIDE SEQUENCE [LARGE SCALE GENOMIC DNA]</scope>
    <source>
        <tissue evidence="1">Muscle</tissue>
    </source>
</reference>
<gene>
    <name evidence="1" type="ORF">EYF80_041153</name>
</gene>
<protein>
    <submittedName>
        <fullName evidence="1">Uncharacterized protein</fullName>
    </submittedName>
</protein>